<feature type="domain" description="HTH merR-type" evidence="2">
    <location>
        <begin position="3"/>
        <end position="71"/>
    </location>
</feature>
<dbReference type="Proteomes" id="UP000225972">
    <property type="component" value="Unassembled WGS sequence"/>
</dbReference>
<dbReference type="RefSeq" id="WP_099243891.1">
    <property type="nucleotide sequence ID" value="NZ_FXXP01000001.1"/>
</dbReference>
<evidence type="ECO:0000313" key="3">
    <source>
        <dbReference type="EMBL" id="SMX27602.1"/>
    </source>
</evidence>
<reference evidence="4" key="1">
    <citation type="submission" date="2017-05" db="EMBL/GenBank/DDBJ databases">
        <authorList>
            <person name="Rodrigo-Torres L."/>
            <person name="Arahal R. D."/>
            <person name="Lucena T."/>
        </authorList>
    </citation>
    <scope>NUCLEOTIDE SEQUENCE [LARGE SCALE GENOMIC DNA]</scope>
    <source>
        <strain evidence="4">CECT 8649</strain>
    </source>
</reference>
<sequence>MELLDIGDVSERSGTSPSALRYYEKRGLIEAISRKGLRRQYEPSILPRLALIRLCQAAGFTLEETAEMLPDEPRFTLDRDKITARADDIDAQIEDLEKLSKLLRHIAKCTAPSHAECPNFQAVLNSLPHKKVPR</sequence>
<dbReference type="GO" id="GO:0003700">
    <property type="term" value="F:DNA-binding transcription factor activity"/>
    <property type="evidence" value="ECO:0007669"/>
    <property type="project" value="InterPro"/>
</dbReference>
<organism evidence="3 4">
    <name type="scientific">Pelagimonas phthalicica</name>
    <dbReference type="NCBI Taxonomy" id="1037362"/>
    <lineage>
        <taxon>Bacteria</taxon>
        <taxon>Pseudomonadati</taxon>
        <taxon>Pseudomonadota</taxon>
        <taxon>Alphaproteobacteria</taxon>
        <taxon>Rhodobacterales</taxon>
        <taxon>Roseobacteraceae</taxon>
        <taxon>Pelagimonas</taxon>
    </lineage>
</organism>
<dbReference type="EMBL" id="FXXP01000001">
    <property type="protein sequence ID" value="SMX27602.1"/>
    <property type="molecule type" value="Genomic_DNA"/>
</dbReference>
<protein>
    <submittedName>
        <fullName evidence="3">Redox-sensitive transcriptional activator SoxR</fullName>
    </submittedName>
</protein>
<dbReference type="CDD" id="cd04781">
    <property type="entry name" value="HTH_MerR-like_sg6"/>
    <property type="match status" value="1"/>
</dbReference>
<dbReference type="GO" id="GO:0003677">
    <property type="term" value="F:DNA binding"/>
    <property type="evidence" value="ECO:0007669"/>
    <property type="project" value="UniProtKB-KW"/>
</dbReference>
<proteinExistence type="predicted"/>
<dbReference type="AlphaFoldDB" id="A0A238JCA9"/>
<dbReference type="SMART" id="SM00422">
    <property type="entry name" value="HTH_MERR"/>
    <property type="match status" value="1"/>
</dbReference>
<dbReference type="PRINTS" id="PR00040">
    <property type="entry name" value="HTHMERR"/>
</dbReference>
<evidence type="ECO:0000313" key="4">
    <source>
        <dbReference type="Proteomes" id="UP000225972"/>
    </source>
</evidence>
<dbReference type="PANTHER" id="PTHR30204">
    <property type="entry name" value="REDOX-CYCLING DRUG-SENSING TRANSCRIPTIONAL ACTIVATOR SOXR"/>
    <property type="match status" value="1"/>
</dbReference>
<dbReference type="Pfam" id="PF13411">
    <property type="entry name" value="MerR_1"/>
    <property type="match status" value="1"/>
</dbReference>
<keyword evidence="4" id="KW-1185">Reference proteome</keyword>
<dbReference type="InterPro" id="IPR047057">
    <property type="entry name" value="MerR_fam"/>
</dbReference>
<dbReference type="InterPro" id="IPR000551">
    <property type="entry name" value="MerR-type_HTH_dom"/>
</dbReference>
<dbReference type="Gene3D" id="1.10.1660.10">
    <property type="match status" value="1"/>
</dbReference>
<dbReference type="PANTHER" id="PTHR30204:SF97">
    <property type="entry name" value="MERR FAMILY REGULATORY PROTEIN"/>
    <property type="match status" value="1"/>
</dbReference>
<dbReference type="OrthoDB" id="9802944at2"/>
<keyword evidence="1" id="KW-0238">DNA-binding</keyword>
<evidence type="ECO:0000259" key="2">
    <source>
        <dbReference type="PROSITE" id="PS50937"/>
    </source>
</evidence>
<evidence type="ECO:0000256" key="1">
    <source>
        <dbReference type="ARBA" id="ARBA00023125"/>
    </source>
</evidence>
<dbReference type="InterPro" id="IPR009061">
    <property type="entry name" value="DNA-bd_dom_put_sf"/>
</dbReference>
<gene>
    <name evidence="3" type="primary">soxR_1</name>
    <name evidence="3" type="ORF">TRP8649_01708</name>
</gene>
<dbReference type="SUPFAM" id="SSF46955">
    <property type="entry name" value="Putative DNA-binding domain"/>
    <property type="match status" value="1"/>
</dbReference>
<accession>A0A238JCA9</accession>
<dbReference type="PROSITE" id="PS50937">
    <property type="entry name" value="HTH_MERR_2"/>
    <property type="match status" value="1"/>
</dbReference>
<name>A0A238JCA9_9RHOB</name>